<dbReference type="InterPro" id="IPR012349">
    <property type="entry name" value="Split_barrel_FMN-bd"/>
</dbReference>
<dbReference type="Proteomes" id="UP001195660">
    <property type="component" value="Unassembled WGS sequence"/>
</dbReference>
<evidence type="ECO:0000313" key="2">
    <source>
        <dbReference type="Proteomes" id="UP001195660"/>
    </source>
</evidence>
<sequence length="200" mass="22154">MYTPPHFVEKDRASLLHLMANNPLATLVQMTSEGLNANLIPLYWYDDGSELGVLRGHVARKNPLWQESDSAILALFRASDEYISPSYFPSKAKDPRVVPTWNYAVVQVKGTLKAIEDADWLLTLLNQMTAQHEAGRGEPWQIADAPAEYIQKMLAAIVGIEIAITSLDGKFKLSQNQTAENQAGVAANTKSPDLVAFMQR</sequence>
<dbReference type="PANTHER" id="PTHR35802">
    <property type="entry name" value="PROTEASE SYNTHASE AND SPORULATION PROTEIN PAI 2"/>
    <property type="match status" value="1"/>
</dbReference>
<name>A0ABS2CDI0_9NEIS</name>
<dbReference type="RefSeq" id="WP_203571547.1">
    <property type="nucleotide sequence ID" value="NZ_WOFE01000005.1"/>
</dbReference>
<comment type="caution">
    <text evidence="1">The sequence shown here is derived from an EMBL/GenBank/DDBJ whole genome shotgun (WGS) entry which is preliminary data.</text>
</comment>
<evidence type="ECO:0000313" key="1">
    <source>
        <dbReference type="EMBL" id="MBM5572220.1"/>
    </source>
</evidence>
<protein>
    <submittedName>
        <fullName evidence="1">FMN-binding negative transcriptional regulator</fullName>
    </submittedName>
</protein>
<dbReference type="SUPFAM" id="SSF50475">
    <property type="entry name" value="FMN-binding split barrel"/>
    <property type="match status" value="1"/>
</dbReference>
<accession>A0ABS2CDI0</accession>
<dbReference type="EMBL" id="WOFE01000005">
    <property type="protein sequence ID" value="MBM5572220.1"/>
    <property type="molecule type" value="Genomic_DNA"/>
</dbReference>
<proteinExistence type="predicted"/>
<organism evidence="1 2">
    <name type="scientific">Deefgea chitinilytica</name>
    <dbReference type="NCBI Taxonomy" id="570276"/>
    <lineage>
        <taxon>Bacteria</taxon>
        <taxon>Pseudomonadati</taxon>
        <taxon>Pseudomonadota</taxon>
        <taxon>Betaproteobacteria</taxon>
        <taxon>Neisseriales</taxon>
        <taxon>Chitinibacteraceae</taxon>
        <taxon>Deefgea</taxon>
    </lineage>
</organism>
<dbReference type="Pfam" id="PF04299">
    <property type="entry name" value="FMN_bind_2"/>
    <property type="match status" value="1"/>
</dbReference>
<dbReference type="PIRSF" id="PIRSF010372">
    <property type="entry name" value="PaiB"/>
    <property type="match status" value="1"/>
</dbReference>
<gene>
    <name evidence="1" type="ORF">GM173_11595</name>
</gene>
<reference evidence="1 2" key="1">
    <citation type="submission" date="2019-11" db="EMBL/GenBank/DDBJ databases">
        <title>Novel Deefgea species.</title>
        <authorList>
            <person name="Han J.-H."/>
        </authorList>
    </citation>
    <scope>NUCLEOTIDE SEQUENCE [LARGE SCALE GENOMIC DNA]</scope>
    <source>
        <strain evidence="1 2">LMG 24817</strain>
    </source>
</reference>
<dbReference type="PANTHER" id="PTHR35802:SF1">
    <property type="entry name" value="PROTEASE SYNTHASE AND SPORULATION PROTEIN PAI 2"/>
    <property type="match status" value="1"/>
</dbReference>
<dbReference type="Gene3D" id="2.30.110.10">
    <property type="entry name" value="Electron Transport, Fmn-binding Protein, Chain A"/>
    <property type="match status" value="1"/>
</dbReference>
<dbReference type="InterPro" id="IPR007396">
    <property type="entry name" value="TR_PAI2-type"/>
</dbReference>
<keyword evidence="2" id="KW-1185">Reference proteome</keyword>